<dbReference type="Proteomes" id="UP000825935">
    <property type="component" value="Chromosome 16"/>
</dbReference>
<dbReference type="EMBL" id="CM035421">
    <property type="protein sequence ID" value="KAH7387468.1"/>
    <property type="molecule type" value="Genomic_DNA"/>
</dbReference>
<evidence type="ECO:0000313" key="1">
    <source>
        <dbReference type="EMBL" id="KAH7387468.1"/>
    </source>
</evidence>
<evidence type="ECO:0000313" key="2">
    <source>
        <dbReference type="Proteomes" id="UP000825935"/>
    </source>
</evidence>
<organism evidence="1 2">
    <name type="scientific">Ceratopteris richardii</name>
    <name type="common">Triangle waterfern</name>
    <dbReference type="NCBI Taxonomy" id="49495"/>
    <lineage>
        <taxon>Eukaryota</taxon>
        <taxon>Viridiplantae</taxon>
        <taxon>Streptophyta</taxon>
        <taxon>Embryophyta</taxon>
        <taxon>Tracheophyta</taxon>
        <taxon>Polypodiopsida</taxon>
        <taxon>Polypodiidae</taxon>
        <taxon>Polypodiales</taxon>
        <taxon>Pteridineae</taxon>
        <taxon>Pteridaceae</taxon>
        <taxon>Parkerioideae</taxon>
        <taxon>Ceratopteris</taxon>
    </lineage>
</organism>
<dbReference type="AlphaFoldDB" id="A0A8T2SZD6"/>
<accession>A0A8T2SZD6</accession>
<name>A0A8T2SZD6_CERRI</name>
<proteinExistence type="predicted"/>
<protein>
    <submittedName>
        <fullName evidence="1">Uncharacterized protein</fullName>
    </submittedName>
</protein>
<comment type="caution">
    <text evidence="1">The sequence shown here is derived from an EMBL/GenBank/DDBJ whole genome shotgun (WGS) entry which is preliminary data.</text>
</comment>
<reference evidence="1" key="1">
    <citation type="submission" date="2021-08" db="EMBL/GenBank/DDBJ databases">
        <title>WGS assembly of Ceratopteris richardii.</title>
        <authorList>
            <person name="Marchant D.B."/>
            <person name="Chen G."/>
            <person name="Jenkins J."/>
            <person name="Shu S."/>
            <person name="Leebens-Mack J."/>
            <person name="Grimwood J."/>
            <person name="Schmutz J."/>
            <person name="Soltis P."/>
            <person name="Soltis D."/>
            <person name="Chen Z.-H."/>
        </authorList>
    </citation>
    <scope>NUCLEOTIDE SEQUENCE</scope>
    <source>
        <strain evidence="1">Whitten #5841</strain>
        <tissue evidence="1">Leaf</tissue>
    </source>
</reference>
<gene>
    <name evidence="1" type="ORF">KP509_16G024200</name>
</gene>
<sequence>MPHDSRRGGNLLMEAGRWNMKVKSKESRAGRKLPSTEQKEEAWGGWSAAHSPWALIRLSFQKKKVRFRFKASVDWDR</sequence>
<keyword evidence="2" id="KW-1185">Reference proteome</keyword>